<name>A0A409VQU1_9AGAR</name>
<feature type="region of interest" description="Disordered" evidence="6">
    <location>
        <begin position="179"/>
        <end position="200"/>
    </location>
</feature>
<keyword evidence="4" id="KW-0804">Transcription</keyword>
<keyword evidence="8" id="KW-1185">Reference proteome</keyword>
<dbReference type="STRING" id="181874.A0A409VQU1"/>
<evidence type="ECO:0008006" key="9">
    <source>
        <dbReference type="Google" id="ProtNLM"/>
    </source>
</evidence>
<feature type="compositionally biased region" description="Low complexity" evidence="6">
    <location>
        <begin position="1070"/>
        <end position="1092"/>
    </location>
</feature>
<organism evidence="7 8">
    <name type="scientific">Panaeolus cyanescens</name>
    <dbReference type="NCBI Taxonomy" id="181874"/>
    <lineage>
        <taxon>Eukaryota</taxon>
        <taxon>Fungi</taxon>
        <taxon>Dikarya</taxon>
        <taxon>Basidiomycota</taxon>
        <taxon>Agaricomycotina</taxon>
        <taxon>Agaricomycetes</taxon>
        <taxon>Agaricomycetidae</taxon>
        <taxon>Agaricales</taxon>
        <taxon>Agaricineae</taxon>
        <taxon>Galeropsidaceae</taxon>
        <taxon>Panaeolus</taxon>
    </lineage>
</organism>
<dbReference type="FunCoup" id="A0A409VQU1">
    <property type="interactions" value="136"/>
</dbReference>
<evidence type="ECO:0000256" key="1">
    <source>
        <dbReference type="ARBA" id="ARBA00004123"/>
    </source>
</evidence>
<dbReference type="InParanoid" id="A0A409VQU1"/>
<keyword evidence="5" id="KW-0539">Nucleus</keyword>
<dbReference type="AlphaFoldDB" id="A0A409VQU1"/>
<feature type="region of interest" description="Disordered" evidence="6">
    <location>
        <begin position="772"/>
        <end position="842"/>
    </location>
</feature>
<comment type="similarity">
    <text evidence="2">Belongs to the SNF5 family.</text>
</comment>
<feature type="compositionally biased region" description="Basic residues" evidence="6">
    <location>
        <begin position="692"/>
        <end position="703"/>
    </location>
</feature>
<feature type="compositionally biased region" description="Basic residues" evidence="6">
    <location>
        <begin position="476"/>
        <end position="493"/>
    </location>
</feature>
<feature type="compositionally biased region" description="Polar residues" evidence="6">
    <location>
        <begin position="1169"/>
        <end position="1189"/>
    </location>
</feature>
<comment type="subcellular location">
    <subcellularLocation>
        <location evidence="1">Nucleus</location>
    </subcellularLocation>
</comment>
<feature type="compositionally biased region" description="Polar residues" evidence="6">
    <location>
        <begin position="1025"/>
        <end position="1053"/>
    </location>
</feature>
<accession>A0A409VQU1</accession>
<feature type="region of interest" description="Disordered" evidence="6">
    <location>
        <begin position="943"/>
        <end position="1104"/>
    </location>
</feature>
<dbReference type="Pfam" id="PF04855">
    <property type="entry name" value="SNF5"/>
    <property type="match status" value="1"/>
</dbReference>
<feature type="compositionally biased region" description="Low complexity" evidence="6">
    <location>
        <begin position="1003"/>
        <end position="1018"/>
    </location>
</feature>
<comment type="caution">
    <text evidence="7">The sequence shown here is derived from an EMBL/GenBank/DDBJ whole genome shotgun (WGS) entry which is preliminary data.</text>
</comment>
<feature type="compositionally biased region" description="Gly residues" evidence="6">
    <location>
        <begin position="74"/>
        <end position="86"/>
    </location>
</feature>
<evidence type="ECO:0000256" key="6">
    <source>
        <dbReference type="SAM" id="MobiDB-lite"/>
    </source>
</evidence>
<feature type="compositionally biased region" description="Low complexity" evidence="6">
    <location>
        <begin position="9"/>
        <end position="28"/>
    </location>
</feature>
<evidence type="ECO:0000256" key="3">
    <source>
        <dbReference type="ARBA" id="ARBA00023015"/>
    </source>
</evidence>
<evidence type="ECO:0000256" key="5">
    <source>
        <dbReference type="ARBA" id="ARBA00023242"/>
    </source>
</evidence>
<protein>
    <recommendedName>
        <fullName evidence="9">SNF5-domain-containing protein</fullName>
    </recommendedName>
</protein>
<sequence length="1189" mass="125368">MPGSGGVPAPGVNNVVPIQPAPSISTPGTPGPGMGMGGPMGIGGGPQTPLRHGSLPPGASPGTPLGHPLAQGPQVGGGGPGGGVGRQGSLPPHGMMSPAGVRGMGGAGGAGPMGMGGVPAMPGSPAPGGMSGIPGAGLGGPMALGASVSTGSIAPGITSGGTPAPVAPGALGASASVGPTISQGGTPGPGPQPAIPGAQAVAGTNLPPLPSNVNLNPQTTHISTVPLLTSEKLIPALSDSEISAIQEWMAVDKAYLQKVGEMQSRMMKEVRGPANPLSGGLWWEKGGVGSGPNFVKWGRVNQPFSVALPGSWREKRKRRKMREGLKLPRAIAREEAERAEQLVPIRIEFDVEHHKMRDTFIWNLSDPVVTPEIFAQSVVDDYGLAASYHSTIVKSIQEQLSDYKTHSGIYDVDHDLQETGGVIRGKLGEEEATWWEAWRKAVKTGSTRAAREFADVVANGKDDDGADSEAPASTSKKTKKRVGGGIKRKKKRVPKVEDDDGDVNMLGDNEDEGEDDKENERVVSFDLDDEDERKQALDGVIMEHMKPMGLDEFKIDEASMHEDMRILIKLDIIVAAIKLDDQFEWDLDNPHASPEGFAEVYAQELGLSGEFKTAIAHSIREQVQAYQKSLFLVGHPSDGSAIQDEELKQSFLPSLVSGARPLQEVESFTPVLYQPSDAELERTEKERDKDLIKRRKRNTRGRRGIALPDREPIRTYRTPAIGFPELDAATLALAAAANAPVSRRAAAAAASLTIANMVASENGERAFVPQTLPSQLAQPPPTATPAKEKKPKGLFKAPPFPQSVLRPRAHVRAPTESTAADVSKMPTVPADSEAPMSSSPINTSLQDQRALKVLTAKRAKELEREAKEKEFVDGQHPNYIDGVWHCSNCGCPDSIAIGRRKGPLGDKSQCGICGKFWHRHRRPRPVEYNSDPAYHKGLKQKEIEAKTPLSKKKSAAAALRAQSNAISTPAADSEPQTPVRSNGGDIESSRKSPTPAGDDDRAISPVSTSSSASEAPLAQKVKVNGSHSKSNVASTSTPVKGQTQSEPPVSSSKAAPEDAHTSESAPPPASSGSASAPPASASAPPSGSASAAVANRPPPWLSGAMSAMLTKYPNDRFEVLLRRIQPTSPPEWRLKCLDCPGKVYKPGPGETLSNFEVHLKNRQHRQSVNDRVSNATSTNNATGADQSTS</sequence>
<dbReference type="GO" id="GO:0000228">
    <property type="term" value="C:nuclear chromosome"/>
    <property type="evidence" value="ECO:0007669"/>
    <property type="project" value="InterPro"/>
</dbReference>
<feature type="compositionally biased region" description="Acidic residues" evidence="6">
    <location>
        <begin position="497"/>
        <end position="517"/>
    </location>
</feature>
<dbReference type="GO" id="GO:0006338">
    <property type="term" value="P:chromatin remodeling"/>
    <property type="evidence" value="ECO:0007669"/>
    <property type="project" value="InterPro"/>
</dbReference>
<feature type="region of interest" description="Disordered" evidence="6">
    <location>
        <begin position="1163"/>
        <end position="1189"/>
    </location>
</feature>
<feature type="region of interest" description="Disordered" evidence="6">
    <location>
        <begin position="679"/>
        <end position="704"/>
    </location>
</feature>
<dbReference type="Proteomes" id="UP000284842">
    <property type="component" value="Unassembled WGS sequence"/>
</dbReference>
<feature type="region of interest" description="Disordered" evidence="6">
    <location>
        <begin position="459"/>
        <end position="521"/>
    </location>
</feature>
<dbReference type="InterPro" id="IPR006939">
    <property type="entry name" value="SNF5"/>
</dbReference>
<evidence type="ECO:0000313" key="7">
    <source>
        <dbReference type="EMBL" id="PPQ68608.1"/>
    </source>
</evidence>
<feature type="region of interest" description="Disordered" evidence="6">
    <location>
        <begin position="1"/>
        <end position="110"/>
    </location>
</feature>
<keyword evidence="3" id="KW-0805">Transcription regulation</keyword>
<dbReference type="OrthoDB" id="515064at2759"/>
<gene>
    <name evidence="7" type="ORF">CVT24_005426</name>
</gene>
<evidence type="ECO:0000313" key="8">
    <source>
        <dbReference type="Proteomes" id="UP000284842"/>
    </source>
</evidence>
<proteinExistence type="inferred from homology"/>
<feature type="compositionally biased region" description="Low complexity" evidence="6">
    <location>
        <begin position="955"/>
        <end position="967"/>
    </location>
</feature>
<feature type="compositionally biased region" description="Gly residues" evidence="6">
    <location>
        <begin position="31"/>
        <end position="46"/>
    </location>
</feature>
<evidence type="ECO:0000256" key="2">
    <source>
        <dbReference type="ARBA" id="ARBA00010239"/>
    </source>
</evidence>
<evidence type="ECO:0000256" key="4">
    <source>
        <dbReference type="ARBA" id="ARBA00023163"/>
    </source>
</evidence>
<reference evidence="7 8" key="1">
    <citation type="journal article" date="2018" name="Evol. Lett.">
        <title>Horizontal gene cluster transfer increased hallucinogenic mushroom diversity.</title>
        <authorList>
            <person name="Reynolds H.T."/>
            <person name="Vijayakumar V."/>
            <person name="Gluck-Thaler E."/>
            <person name="Korotkin H.B."/>
            <person name="Matheny P.B."/>
            <person name="Slot J.C."/>
        </authorList>
    </citation>
    <scope>NUCLEOTIDE SEQUENCE [LARGE SCALE GENOMIC DNA]</scope>
    <source>
        <strain evidence="7 8">2629</strain>
    </source>
</reference>
<feature type="compositionally biased region" description="Basic and acidic residues" evidence="6">
    <location>
        <begin position="679"/>
        <end position="691"/>
    </location>
</feature>
<dbReference type="EMBL" id="NHTK01006004">
    <property type="protein sequence ID" value="PPQ68608.1"/>
    <property type="molecule type" value="Genomic_DNA"/>
</dbReference>
<dbReference type="PANTHER" id="PTHR10019">
    <property type="entry name" value="SNF5"/>
    <property type="match status" value="1"/>
</dbReference>